<dbReference type="AlphaFoldDB" id="A0A7C8M8L3"/>
<sequence>MRRLYRLSQPFSIAWLLCAVAAGAPPPSRETPAEALAKAPAEAPSGGARWPGAHPQKHPRLQRSNLTSEKGCKRLYIRCIQILQLYSMRRYFELLWK</sequence>
<keyword evidence="4" id="KW-1185">Reference proteome</keyword>
<evidence type="ECO:0000313" key="3">
    <source>
        <dbReference type="EMBL" id="KAF2868863.1"/>
    </source>
</evidence>
<evidence type="ECO:0000256" key="2">
    <source>
        <dbReference type="SAM" id="SignalP"/>
    </source>
</evidence>
<feature type="compositionally biased region" description="Low complexity" evidence="1">
    <location>
        <begin position="33"/>
        <end position="44"/>
    </location>
</feature>
<reference evidence="3 4" key="1">
    <citation type="submission" date="2020-01" db="EMBL/GenBank/DDBJ databases">
        <authorList>
            <consortium name="DOE Joint Genome Institute"/>
            <person name="Haridas S."/>
            <person name="Albert R."/>
            <person name="Binder M."/>
            <person name="Bloem J."/>
            <person name="Labutti K."/>
            <person name="Salamov A."/>
            <person name="Andreopoulos B."/>
            <person name="Baker S.E."/>
            <person name="Barry K."/>
            <person name="Bills G."/>
            <person name="Bluhm B.H."/>
            <person name="Cannon C."/>
            <person name="Castanera R."/>
            <person name="Culley D.E."/>
            <person name="Daum C."/>
            <person name="Ezra D."/>
            <person name="Gonzalez J.B."/>
            <person name="Henrissat B."/>
            <person name="Kuo A."/>
            <person name="Liang C."/>
            <person name="Lipzen A."/>
            <person name="Lutzoni F."/>
            <person name="Magnuson J."/>
            <person name="Mondo S."/>
            <person name="Nolan M."/>
            <person name="Ohm R."/>
            <person name="Pangilinan J."/>
            <person name="Park H.-J.H."/>
            <person name="Ramirez L."/>
            <person name="Alfaro M."/>
            <person name="Sun H."/>
            <person name="Tritt A."/>
            <person name="Yoshinaga Y."/>
            <person name="Zwiers L.-H.L."/>
            <person name="Turgeon B.G."/>
            <person name="Goodwin S.B."/>
            <person name="Spatafora J.W."/>
            <person name="Crous P.W."/>
            <person name="Grigoriev I.V."/>
        </authorList>
    </citation>
    <scope>NUCLEOTIDE SEQUENCE [LARGE SCALE GENOMIC DNA]</scope>
    <source>
        <strain evidence="3 4">CBS 611.86</strain>
    </source>
</reference>
<feature type="region of interest" description="Disordered" evidence="1">
    <location>
        <begin position="24"/>
        <end position="64"/>
    </location>
</feature>
<evidence type="ECO:0000313" key="4">
    <source>
        <dbReference type="Proteomes" id="UP000481861"/>
    </source>
</evidence>
<evidence type="ECO:0000256" key="1">
    <source>
        <dbReference type="SAM" id="MobiDB-lite"/>
    </source>
</evidence>
<comment type="caution">
    <text evidence="3">The sequence shown here is derived from an EMBL/GenBank/DDBJ whole genome shotgun (WGS) entry which is preliminary data.</text>
</comment>
<proteinExistence type="predicted"/>
<feature type="chain" id="PRO_5028973388" evidence="2">
    <location>
        <begin position="24"/>
        <end position="97"/>
    </location>
</feature>
<protein>
    <submittedName>
        <fullName evidence="3">Uncharacterized protein</fullName>
    </submittedName>
</protein>
<gene>
    <name evidence="3" type="ORF">BDV95DRAFT_577777</name>
</gene>
<feature type="signal peptide" evidence="2">
    <location>
        <begin position="1"/>
        <end position="23"/>
    </location>
</feature>
<keyword evidence="2" id="KW-0732">Signal</keyword>
<name>A0A7C8M8L3_9PLEO</name>
<dbReference type="Proteomes" id="UP000481861">
    <property type="component" value="Unassembled WGS sequence"/>
</dbReference>
<organism evidence="3 4">
    <name type="scientific">Massariosphaeria phaeospora</name>
    <dbReference type="NCBI Taxonomy" id="100035"/>
    <lineage>
        <taxon>Eukaryota</taxon>
        <taxon>Fungi</taxon>
        <taxon>Dikarya</taxon>
        <taxon>Ascomycota</taxon>
        <taxon>Pezizomycotina</taxon>
        <taxon>Dothideomycetes</taxon>
        <taxon>Pleosporomycetidae</taxon>
        <taxon>Pleosporales</taxon>
        <taxon>Pleosporales incertae sedis</taxon>
        <taxon>Massariosphaeria</taxon>
    </lineage>
</organism>
<feature type="non-terminal residue" evidence="3">
    <location>
        <position position="97"/>
    </location>
</feature>
<accession>A0A7C8M8L3</accession>
<dbReference type="EMBL" id="JAADJZ010000017">
    <property type="protein sequence ID" value="KAF2868863.1"/>
    <property type="molecule type" value="Genomic_DNA"/>
</dbReference>